<dbReference type="EMBL" id="MK012516">
    <property type="protein sequence ID" value="AYP28923.1"/>
    <property type="molecule type" value="Genomic_DNA"/>
</dbReference>
<reference evidence="1 2" key="1">
    <citation type="submission" date="2018-10" db="EMBL/GenBank/DDBJ databases">
        <title>Uncovering a Universe of Circular DNA Viruses in Animal Metagenomes.</title>
        <authorList>
            <person name="Tisza M."/>
            <person name="Buck C."/>
            <person name="Pastrana D."/>
            <person name="Welch N."/>
            <person name="Peretti A."/>
        </authorList>
    </citation>
    <scope>NUCLEOTIDE SEQUENCE [LARGE SCALE GENOMIC DNA]</scope>
    <source>
        <strain evidence="1">Ctcf003</strain>
    </source>
</reference>
<organism evidence="1 2">
    <name type="scientific">Anelloviridae sp</name>
    <dbReference type="NCBI Taxonomy" id="2055263"/>
    <lineage>
        <taxon>Viruses</taxon>
        <taxon>Monodnaviria</taxon>
        <taxon>Shotokuvirae</taxon>
        <taxon>Commensaviricota</taxon>
        <taxon>Cardeaviricetes</taxon>
        <taxon>Sanitavirales</taxon>
        <taxon>Anelloviridae</taxon>
    </lineage>
</organism>
<protein>
    <submittedName>
        <fullName evidence="1">Uncharacterized protein</fullName>
    </submittedName>
</protein>
<accession>A0A3G2YTC1</accession>
<dbReference type="Proteomes" id="UP000289445">
    <property type="component" value="Segment"/>
</dbReference>
<dbReference type="RefSeq" id="YP_010790252.1">
    <property type="nucleotide sequence ID" value="NC_075382.1"/>
</dbReference>
<sequence length="80" mass="9021">MQIRGEGKPLPPDPPSLIRHTSSRLFNSQWTASTCHIFIGWFSILHLHGCNQLHPVSEHISNCTGEWLSLCCQRGNQAEL</sequence>
<proteinExistence type="predicted"/>
<name>A0A3G2YTC1_9VIRU</name>
<evidence type="ECO:0000313" key="2">
    <source>
        <dbReference type="Proteomes" id="UP000289445"/>
    </source>
</evidence>
<dbReference type="KEGG" id="vg:80527578"/>
<evidence type="ECO:0000313" key="1">
    <source>
        <dbReference type="EMBL" id="AYP28923.1"/>
    </source>
</evidence>
<keyword evidence="2" id="KW-1185">Reference proteome</keyword>
<dbReference type="GeneID" id="80527578"/>